<organism evidence="1 2">
    <name type="scientific">Hankyongella ginsenosidimutans</name>
    <dbReference type="NCBI Taxonomy" id="1763828"/>
    <lineage>
        <taxon>Bacteria</taxon>
        <taxon>Pseudomonadati</taxon>
        <taxon>Pseudomonadota</taxon>
        <taxon>Alphaproteobacteria</taxon>
        <taxon>Sphingomonadales</taxon>
        <taxon>Sphingomonadaceae</taxon>
        <taxon>Hankyongella</taxon>
    </lineage>
</organism>
<sequence>MGERIVILTGAREQQPLADFVARLPDIQGTVVTTQAALAHALAEDPAHTRLVAFLTSVIVPAALLTGLGRTPTMCIRGRRRSLVFIRSAGPPTSA</sequence>
<protein>
    <submittedName>
        <fullName evidence="1">Uncharacterized protein</fullName>
    </submittedName>
</protein>
<accession>A0A4D7C7X0</accession>
<proteinExistence type="predicted"/>
<dbReference type="EMBL" id="CP039704">
    <property type="protein sequence ID" value="QCI80270.1"/>
    <property type="molecule type" value="Genomic_DNA"/>
</dbReference>
<evidence type="ECO:0000313" key="1">
    <source>
        <dbReference type="EMBL" id="QCI80270.1"/>
    </source>
</evidence>
<dbReference type="Proteomes" id="UP000298714">
    <property type="component" value="Chromosome"/>
</dbReference>
<dbReference type="AlphaFoldDB" id="A0A4D7C7X0"/>
<reference evidence="2" key="1">
    <citation type="submission" date="2019-04" db="EMBL/GenBank/DDBJ databases">
        <title>Complete genome sequence of Sphingomonas sp. W1-2-3.</title>
        <authorList>
            <person name="Im W.T."/>
        </authorList>
    </citation>
    <scope>NUCLEOTIDE SEQUENCE [LARGE SCALE GENOMIC DNA]</scope>
    <source>
        <strain evidence="2">W1-2-3</strain>
    </source>
</reference>
<keyword evidence="2" id="KW-1185">Reference proteome</keyword>
<dbReference type="KEGG" id="hgn:E6W36_14430"/>
<name>A0A4D7C7X0_9SPHN</name>
<gene>
    <name evidence="1" type="ORF">E6W36_14430</name>
</gene>
<evidence type="ECO:0000313" key="2">
    <source>
        <dbReference type="Proteomes" id="UP000298714"/>
    </source>
</evidence>